<organism evidence="2 3">
    <name type="scientific">Bacillus cereus</name>
    <dbReference type="NCBI Taxonomy" id="1396"/>
    <lineage>
        <taxon>Bacteria</taxon>
        <taxon>Bacillati</taxon>
        <taxon>Bacillota</taxon>
        <taxon>Bacilli</taxon>
        <taxon>Bacillales</taxon>
        <taxon>Bacillaceae</taxon>
        <taxon>Bacillus</taxon>
        <taxon>Bacillus cereus group</taxon>
    </lineage>
</organism>
<accession>A0A9X9F371</accession>
<dbReference type="Pfam" id="PF09339">
    <property type="entry name" value="HTH_IclR"/>
    <property type="match status" value="1"/>
</dbReference>
<evidence type="ECO:0000313" key="3">
    <source>
        <dbReference type="Proteomes" id="UP000308444"/>
    </source>
</evidence>
<dbReference type="EMBL" id="SZOH01002786">
    <property type="protein sequence ID" value="TKI93230.1"/>
    <property type="molecule type" value="Genomic_DNA"/>
</dbReference>
<protein>
    <submittedName>
        <fullName evidence="2">IclR family transcriptional regulator</fullName>
    </submittedName>
</protein>
<dbReference type="Proteomes" id="UP000308444">
    <property type="component" value="Unassembled WGS sequence"/>
</dbReference>
<gene>
    <name evidence="2" type="ORF">FC695_30335</name>
</gene>
<dbReference type="GO" id="GO:0006355">
    <property type="term" value="P:regulation of DNA-templated transcription"/>
    <property type="evidence" value="ECO:0007669"/>
    <property type="project" value="InterPro"/>
</dbReference>
<dbReference type="AlphaFoldDB" id="A0A9X9F371"/>
<name>A0A9X9F371_BACCE</name>
<sequence>MVQSIDRAISIIKLLNSTNEKEYWAISDIADGTHLPVSTVH</sequence>
<comment type="caution">
    <text evidence="2">The sequence shown here is derived from an EMBL/GenBank/DDBJ whole genome shotgun (WGS) entry which is preliminary data.</text>
</comment>
<dbReference type="InterPro" id="IPR036388">
    <property type="entry name" value="WH-like_DNA-bd_sf"/>
</dbReference>
<dbReference type="Gene3D" id="1.10.10.10">
    <property type="entry name" value="Winged helix-like DNA-binding domain superfamily/Winged helix DNA-binding domain"/>
    <property type="match status" value="1"/>
</dbReference>
<evidence type="ECO:0000259" key="1">
    <source>
        <dbReference type="Pfam" id="PF09339"/>
    </source>
</evidence>
<evidence type="ECO:0000313" key="2">
    <source>
        <dbReference type="EMBL" id="TKI93230.1"/>
    </source>
</evidence>
<feature type="non-terminal residue" evidence="2">
    <location>
        <position position="41"/>
    </location>
</feature>
<dbReference type="InterPro" id="IPR005471">
    <property type="entry name" value="Tscrpt_reg_IclR_N"/>
</dbReference>
<reference evidence="2 3" key="1">
    <citation type="journal article" date="2019" name="Environ. Microbiol.">
        <title>An active ?-lactamase is a part of an orchestrated cell wall stress resistance network of Bacillus subtilis and related rhizosphere species.</title>
        <authorList>
            <person name="Bucher T."/>
            <person name="Keren-Paz A."/>
            <person name="Hausser J."/>
            <person name="Olender T."/>
            <person name="Cytryn E."/>
            <person name="Kolodkin-Gal I."/>
        </authorList>
    </citation>
    <scope>NUCLEOTIDE SEQUENCE [LARGE SCALE GENOMIC DNA]</scope>
    <source>
        <strain evidence="2 3">I32</strain>
    </source>
</reference>
<proteinExistence type="predicted"/>
<dbReference type="GO" id="GO:0003677">
    <property type="term" value="F:DNA binding"/>
    <property type="evidence" value="ECO:0007669"/>
    <property type="project" value="InterPro"/>
</dbReference>
<feature type="domain" description="HTH iclR-type" evidence="1">
    <location>
        <begin position="4"/>
        <end position="41"/>
    </location>
</feature>